<dbReference type="PANTHER" id="PTHR43735">
    <property type="entry name" value="APOPTOSIS-INDUCING FACTOR 1"/>
    <property type="match status" value="1"/>
</dbReference>
<accession>A0A7H9HYQ7</accession>
<evidence type="ECO:0000313" key="7">
    <source>
        <dbReference type="EMBL" id="QLQ82259.1"/>
    </source>
</evidence>
<keyword evidence="5" id="KW-1133">Transmembrane helix</keyword>
<keyword evidence="5" id="KW-0812">Transmembrane</keyword>
<dbReference type="PRINTS" id="PR00368">
    <property type="entry name" value="FADPNR"/>
</dbReference>
<evidence type="ECO:0000256" key="5">
    <source>
        <dbReference type="SAM" id="Phobius"/>
    </source>
</evidence>
<evidence type="ECO:0000256" key="4">
    <source>
        <dbReference type="ARBA" id="ARBA00023002"/>
    </source>
</evidence>
<keyword evidence="5" id="KW-0472">Membrane</keyword>
<dbReference type="PRINTS" id="PR00469">
    <property type="entry name" value="PNDRDTASEII"/>
</dbReference>
<sequence length="376" mass="41590">MKTEPVVIIVGAGIFGVSLANHLVRENENIKVKLVNPSSYAYFLPSAVRLTVSNDYESSVIALKRVLDPEVDFIKDRVVSFTKKDITLESGSALPFKALIIATGSRWPDPIGSTSIFEDSFESHFKSHLDGIKKAKHIVFIGGGYINTEITGELIYKYRKEIKSGEKKVSIVHSSDRLLPNDGKYGDSLRDKVTKHLTDNGIEIISNSKGSISPENPNRVIIQGNEHDFIDADVIYEGIGISPNVPFNEIPKLCDERGFIRVRKTFQAEAVDEGCIFAIGDVTNFEYHGLLKRDNWVNTITRNVVSYLNGCSSDQLTSASTYEGGNVPAAVSLGPEAGYGQFPVPYFGTFSIPSFAVVYLKSKELLREKMESMYTK</sequence>
<keyword evidence="2" id="KW-0285">Flavoprotein</keyword>
<reference evidence="7 8" key="1">
    <citation type="submission" date="2020-06" db="EMBL/GenBank/DDBJ databases">
        <title>The yeast mating-type switching endonuclease HO is a domesticated member of an unorthodox homing genetic element family.</title>
        <authorList>
            <person name="Coughlan A.Y."/>
            <person name="Lombardi L."/>
            <person name="Braun-Galleani S."/>
            <person name="Martos A.R."/>
            <person name="Galeote V."/>
            <person name="Bigey F."/>
            <person name="Dequin S."/>
            <person name="Byrne K.P."/>
            <person name="Wolfe K.H."/>
        </authorList>
    </citation>
    <scope>NUCLEOTIDE SEQUENCE [LARGE SCALE GENOMIC DNA]</scope>
    <source>
        <strain evidence="7 8">CBS2947</strain>
    </source>
</reference>
<dbReference type="OrthoDB" id="202203at2759"/>
<organism evidence="7 8">
    <name type="scientific">Torulaspora globosa</name>
    <dbReference type="NCBI Taxonomy" id="48254"/>
    <lineage>
        <taxon>Eukaryota</taxon>
        <taxon>Fungi</taxon>
        <taxon>Dikarya</taxon>
        <taxon>Ascomycota</taxon>
        <taxon>Saccharomycotina</taxon>
        <taxon>Saccharomycetes</taxon>
        <taxon>Saccharomycetales</taxon>
        <taxon>Saccharomycetaceae</taxon>
        <taxon>Torulaspora</taxon>
    </lineage>
</organism>
<dbReference type="PANTHER" id="PTHR43735:SF3">
    <property type="entry name" value="FERROPTOSIS SUPPRESSOR PROTEIN 1"/>
    <property type="match status" value="1"/>
</dbReference>
<dbReference type="Proteomes" id="UP000510647">
    <property type="component" value="Chromosome 8"/>
</dbReference>
<dbReference type="Pfam" id="PF07992">
    <property type="entry name" value="Pyr_redox_2"/>
    <property type="match status" value="1"/>
</dbReference>
<comment type="similarity">
    <text evidence="1">Belongs to the FAD-dependent oxidoreductase family.</text>
</comment>
<gene>
    <name evidence="7" type="ORF">HG537_0H00210</name>
</gene>
<dbReference type="InterPro" id="IPR023753">
    <property type="entry name" value="FAD/NAD-binding_dom"/>
</dbReference>
<evidence type="ECO:0000313" key="8">
    <source>
        <dbReference type="Proteomes" id="UP000510647"/>
    </source>
</evidence>
<dbReference type="EMBL" id="CP059274">
    <property type="protein sequence ID" value="QLQ82259.1"/>
    <property type="molecule type" value="Genomic_DNA"/>
</dbReference>
<dbReference type="AlphaFoldDB" id="A0A7H9HYQ7"/>
<keyword evidence="4" id="KW-0560">Oxidoreductase</keyword>
<feature type="transmembrane region" description="Helical" evidence="5">
    <location>
        <begin position="6"/>
        <end position="24"/>
    </location>
</feature>
<dbReference type="GO" id="GO:0004174">
    <property type="term" value="F:electron-transferring-flavoprotein dehydrogenase activity"/>
    <property type="evidence" value="ECO:0007669"/>
    <property type="project" value="TreeGrafter"/>
</dbReference>
<dbReference type="SUPFAM" id="SSF51905">
    <property type="entry name" value="FAD/NAD(P)-binding domain"/>
    <property type="match status" value="2"/>
</dbReference>
<keyword evidence="3" id="KW-0274">FAD</keyword>
<evidence type="ECO:0000256" key="2">
    <source>
        <dbReference type="ARBA" id="ARBA00022630"/>
    </source>
</evidence>
<name>A0A7H9HYQ7_9SACH</name>
<evidence type="ECO:0000256" key="1">
    <source>
        <dbReference type="ARBA" id="ARBA00006442"/>
    </source>
</evidence>
<dbReference type="GO" id="GO:0050660">
    <property type="term" value="F:flavin adenine dinucleotide binding"/>
    <property type="evidence" value="ECO:0007669"/>
    <property type="project" value="TreeGrafter"/>
</dbReference>
<dbReference type="GO" id="GO:0005737">
    <property type="term" value="C:cytoplasm"/>
    <property type="evidence" value="ECO:0007669"/>
    <property type="project" value="TreeGrafter"/>
</dbReference>
<keyword evidence="8" id="KW-1185">Reference proteome</keyword>
<dbReference type="InterPro" id="IPR036188">
    <property type="entry name" value="FAD/NAD-bd_sf"/>
</dbReference>
<evidence type="ECO:0000259" key="6">
    <source>
        <dbReference type="Pfam" id="PF07992"/>
    </source>
</evidence>
<protein>
    <recommendedName>
        <fullName evidence="6">FAD/NAD(P)-binding domain-containing protein</fullName>
    </recommendedName>
</protein>
<dbReference type="Gene3D" id="3.50.50.100">
    <property type="match status" value="1"/>
</dbReference>
<feature type="domain" description="FAD/NAD(P)-binding" evidence="6">
    <location>
        <begin position="7"/>
        <end position="287"/>
    </location>
</feature>
<proteinExistence type="inferred from homology"/>
<evidence type="ECO:0000256" key="3">
    <source>
        <dbReference type="ARBA" id="ARBA00022827"/>
    </source>
</evidence>